<evidence type="ECO:0000313" key="2">
    <source>
        <dbReference type="EMBL" id="NMD98475.1"/>
    </source>
</evidence>
<comment type="caution">
    <text evidence="2">The sequence shown here is derived from an EMBL/GenBank/DDBJ whole genome shotgun (WGS) entry which is preliminary data.</text>
</comment>
<dbReference type="RefSeq" id="WP_164175202.1">
    <property type="nucleotide sequence ID" value="NZ_JABAFA010000005.1"/>
</dbReference>
<dbReference type="InterPro" id="IPR011704">
    <property type="entry name" value="ATPase_dyneun-rel_AAA"/>
</dbReference>
<dbReference type="PANTHER" id="PTHR42759:SF1">
    <property type="entry name" value="MAGNESIUM-CHELATASE SUBUNIT CHLD"/>
    <property type="match status" value="1"/>
</dbReference>
<proteinExistence type="predicted"/>
<dbReference type="PANTHER" id="PTHR42759">
    <property type="entry name" value="MOXR FAMILY PROTEIN"/>
    <property type="match status" value="1"/>
</dbReference>
<dbReference type="InterPro" id="IPR050764">
    <property type="entry name" value="CbbQ/NirQ/NorQ/GpvN"/>
</dbReference>
<reference evidence="2 3" key="1">
    <citation type="submission" date="2020-04" db="EMBL/GenBank/DDBJ databases">
        <authorList>
            <person name="Hitch T.C.A."/>
            <person name="Wylensek D."/>
            <person name="Clavel T."/>
        </authorList>
    </citation>
    <scope>NUCLEOTIDE SEQUENCE [LARGE SCALE GENOMIC DNA]</scope>
    <source>
        <strain evidence="2 3">PG-130-P53-12</strain>
    </source>
</reference>
<keyword evidence="3" id="KW-1185">Reference proteome</keyword>
<sequence length="300" mass="32604">MEEWLEATLGAELRRDLASWRNEYPWTGTRALPSPVYRYHGREIFEAAVAALLAGEHLLLVGPKATGKNVLAENLAAAFGRPMFNVSLHINTDAAYLIGTDTFRAGEVQFRPGPVYESAAVGGFCVFDEINMARNEALAVLHSLLDHRRLLEVPGSGQLAVHPAARFLATMNEGYAGTRELNEALASRFLVLRLPPLDETGLAALLGDALPQLSNEGREVLVALFLALTEKSRAGEISSRAVDLRGLLAAVRLIARGVAPWRALTMGLIDKCIEAEERELAGDVLALYVTQETSAQLFFA</sequence>
<dbReference type="Gene3D" id="3.40.50.300">
    <property type="entry name" value="P-loop containing nucleotide triphosphate hydrolases"/>
    <property type="match status" value="1"/>
</dbReference>
<evidence type="ECO:0000313" key="3">
    <source>
        <dbReference type="Proteomes" id="UP000543804"/>
    </source>
</evidence>
<gene>
    <name evidence="2" type="ORF">HF878_03120</name>
</gene>
<dbReference type="SUPFAM" id="SSF52540">
    <property type="entry name" value="P-loop containing nucleoside triphosphate hydrolases"/>
    <property type="match status" value="1"/>
</dbReference>
<accession>A0A848B949</accession>
<protein>
    <submittedName>
        <fullName evidence="2">MoxR family ATPase</fullName>
    </submittedName>
</protein>
<dbReference type="EMBL" id="JABAFA010000005">
    <property type="protein sequence ID" value="NMD98475.1"/>
    <property type="molecule type" value="Genomic_DNA"/>
</dbReference>
<dbReference type="AlphaFoldDB" id="A0A848B949"/>
<dbReference type="GO" id="GO:0016887">
    <property type="term" value="F:ATP hydrolysis activity"/>
    <property type="evidence" value="ECO:0007669"/>
    <property type="project" value="InterPro"/>
</dbReference>
<dbReference type="Pfam" id="PF07728">
    <property type="entry name" value="AAA_5"/>
    <property type="match status" value="1"/>
</dbReference>
<dbReference type="Proteomes" id="UP000543804">
    <property type="component" value="Unassembled WGS sequence"/>
</dbReference>
<organism evidence="2 3">
    <name type="scientific">Selenomonas bovis</name>
    <dbReference type="NCBI Taxonomy" id="416586"/>
    <lineage>
        <taxon>Bacteria</taxon>
        <taxon>Bacillati</taxon>
        <taxon>Bacillota</taxon>
        <taxon>Negativicutes</taxon>
        <taxon>Selenomonadales</taxon>
        <taxon>Selenomonadaceae</taxon>
        <taxon>Selenomonas</taxon>
    </lineage>
</organism>
<name>A0A848B949_9FIRM</name>
<dbReference type="InterPro" id="IPR027417">
    <property type="entry name" value="P-loop_NTPase"/>
</dbReference>
<dbReference type="GO" id="GO:0005524">
    <property type="term" value="F:ATP binding"/>
    <property type="evidence" value="ECO:0007669"/>
    <property type="project" value="InterPro"/>
</dbReference>
<evidence type="ECO:0000259" key="1">
    <source>
        <dbReference type="Pfam" id="PF07728"/>
    </source>
</evidence>
<feature type="domain" description="ATPase dynein-related AAA" evidence="1">
    <location>
        <begin position="57"/>
        <end position="189"/>
    </location>
</feature>